<name>A0A1A8XVA5_9PROT</name>
<dbReference type="AlphaFoldDB" id="A0A1A8XVA5"/>
<evidence type="ECO:0000313" key="2">
    <source>
        <dbReference type="Proteomes" id="UP000199169"/>
    </source>
</evidence>
<keyword evidence="2" id="KW-1185">Reference proteome</keyword>
<gene>
    <name evidence="1" type="ORF">ACCAA_580014</name>
</gene>
<reference evidence="1 2" key="1">
    <citation type="submission" date="2016-06" db="EMBL/GenBank/DDBJ databases">
        <authorList>
            <person name="Kjaerup R.B."/>
            <person name="Dalgaard T.S."/>
            <person name="Juul-Madsen H.R."/>
        </authorList>
    </citation>
    <scope>NUCLEOTIDE SEQUENCE [LARGE SCALE GENOMIC DNA]</scope>
    <source>
        <strain evidence="1">3</strain>
    </source>
</reference>
<evidence type="ECO:0000313" key="1">
    <source>
        <dbReference type="EMBL" id="SBT08522.1"/>
    </source>
</evidence>
<dbReference type="STRING" id="1860102.ACCAA_580014"/>
<accession>A0A1A8XVA5</accession>
<protein>
    <submittedName>
        <fullName evidence="1">Uncharacterized protein</fullName>
    </submittedName>
</protein>
<dbReference type="EMBL" id="FLQX01000136">
    <property type="protein sequence ID" value="SBT08522.1"/>
    <property type="molecule type" value="Genomic_DNA"/>
</dbReference>
<sequence length="117" mass="13031">MKGLSPDESGSYSGARVVHVSWNVRSRLRGPARFHRLRPNAGVRRTSPWRAVRLTMMFLQSVNNIHTHENFVSMYNSPDVPSASPLDAASPFGLLSGGRYYRAKAVGENNAGQGRFW</sequence>
<proteinExistence type="predicted"/>
<dbReference type="Proteomes" id="UP000199169">
    <property type="component" value="Unassembled WGS sequence"/>
</dbReference>
<organism evidence="1 2">
    <name type="scientific">Candidatus Accumulibacter aalborgensis</name>
    <dbReference type="NCBI Taxonomy" id="1860102"/>
    <lineage>
        <taxon>Bacteria</taxon>
        <taxon>Pseudomonadati</taxon>
        <taxon>Pseudomonadota</taxon>
        <taxon>Betaproteobacteria</taxon>
        <taxon>Candidatus Accumulibacter</taxon>
    </lineage>
</organism>